<dbReference type="Proteomes" id="UP000577707">
    <property type="component" value="Unassembled WGS sequence"/>
</dbReference>
<evidence type="ECO:0000313" key="1">
    <source>
        <dbReference type="EMBL" id="MBB3092182.1"/>
    </source>
</evidence>
<evidence type="ECO:0000313" key="2">
    <source>
        <dbReference type="Proteomes" id="UP000577707"/>
    </source>
</evidence>
<sequence>MSRYNIKTAPAIVDGMPHLAYYDRASLLSFVWSGRPNEPIHVQHGGYGEPTIALIDIEAFYPAGEQSPAELFDWYRDLCDRWNIAWDGIDDVDVTTSAAAGVEQVEPGLFVVRI</sequence>
<protein>
    <submittedName>
        <fullName evidence="1">Uncharacterized protein</fullName>
    </submittedName>
</protein>
<reference evidence="1 2" key="1">
    <citation type="submission" date="2020-08" db="EMBL/GenBank/DDBJ databases">
        <title>Genomic Encyclopedia of Type Strains, Phase III (KMG-III): the genomes of soil and plant-associated and newly described type strains.</title>
        <authorList>
            <person name="Whitman W."/>
        </authorList>
    </citation>
    <scope>NUCLEOTIDE SEQUENCE [LARGE SCALE GENOMIC DNA]</scope>
    <source>
        <strain evidence="1 2">CECT 3302</strain>
    </source>
</reference>
<gene>
    <name evidence="1" type="ORF">FHS12_005159</name>
</gene>
<comment type="caution">
    <text evidence="1">The sequence shown here is derived from an EMBL/GenBank/DDBJ whole genome shotgun (WGS) entry which is preliminary data.</text>
</comment>
<proteinExistence type="predicted"/>
<accession>A0A7W5A9S4</accession>
<organism evidence="1 2">
    <name type="scientific">Nocardioides albus</name>
    <dbReference type="NCBI Taxonomy" id="1841"/>
    <lineage>
        <taxon>Bacteria</taxon>
        <taxon>Bacillati</taxon>
        <taxon>Actinomycetota</taxon>
        <taxon>Actinomycetes</taxon>
        <taxon>Propionibacteriales</taxon>
        <taxon>Nocardioidaceae</taxon>
        <taxon>Nocardioides</taxon>
    </lineage>
</organism>
<dbReference type="RefSeq" id="WP_183551773.1">
    <property type="nucleotide sequence ID" value="NZ_BMQT01000017.1"/>
</dbReference>
<dbReference type="EMBL" id="JACHXG010000017">
    <property type="protein sequence ID" value="MBB3092182.1"/>
    <property type="molecule type" value="Genomic_DNA"/>
</dbReference>
<name>A0A7W5A9S4_9ACTN</name>
<dbReference type="AlphaFoldDB" id="A0A7W5A9S4"/>
<keyword evidence="2" id="KW-1185">Reference proteome</keyword>